<dbReference type="InterPro" id="IPR004088">
    <property type="entry name" value="KH_dom_type_1"/>
</dbReference>
<dbReference type="FunCoup" id="A0A0L0HFB8">
    <property type="interactions" value="594"/>
</dbReference>
<feature type="region of interest" description="Disordered" evidence="3">
    <location>
        <begin position="266"/>
        <end position="337"/>
    </location>
</feature>
<dbReference type="OMA" id="SIAKEPH"/>
<dbReference type="GeneID" id="27687947"/>
<dbReference type="CDD" id="cd22455">
    <property type="entry name" value="KH-I_Rnc1_rpt1"/>
    <property type="match status" value="1"/>
</dbReference>
<dbReference type="STRING" id="645134.A0A0L0HFB8"/>
<dbReference type="Gene3D" id="3.30.1370.10">
    <property type="entry name" value="K Homology domain, type 1"/>
    <property type="match status" value="3"/>
</dbReference>
<keyword evidence="1" id="KW-0677">Repeat</keyword>
<keyword evidence="2" id="KW-0694">RNA-binding</keyword>
<reference evidence="5 6" key="1">
    <citation type="submission" date="2009-08" db="EMBL/GenBank/DDBJ databases">
        <title>The Genome Sequence of Spizellomyces punctatus strain DAOM BR117.</title>
        <authorList>
            <consortium name="The Broad Institute Genome Sequencing Platform"/>
            <person name="Russ C."/>
            <person name="Cuomo C."/>
            <person name="Shea T."/>
            <person name="Young S.K."/>
            <person name="Zeng Q."/>
            <person name="Koehrsen M."/>
            <person name="Haas B."/>
            <person name="Borodovsky M."/>
            <person name="Guigo R."/>
            <person name="Alvarado L."/>
            <person name="Berlin A."/>
            <person name="Bochicchio J."/>
            <person name="Borenstein D."/>
            <person name="Chapman S."/>
            <person name="Chen Z."/>
            <person name="Engels R."/>
            <person name="Freedman E."/>
            <person name="Gellesch M."/>
            <person name="Goldberg J."/>
            <person name="Griggs A."/>
            <person name="Gujja S."/>
            <person name="Heiman D."/>
            <person name="Hepburn T."/>
            <person name="Howarth C."/>
            <person name="Jen D."/>
            <person name="Larson L."/>
            <person name="Lewis B."/>
            <person name="Mehta T."/>
            <person name="Park D."/>
            <person name="Pearson M."/>
            <person name="Roberts A."/>
            <person name="Saif S."/>
            <person name="Shenoy N."/>
            <person name="Sisk P."/>
            <person name="Stolte C."/>
            <person name="Sykes S."/>
            <person name="Thomson T."/>
            <person name="Walk T."/>
            <person name="White J."/>
            <person name="Yandava C."/>
            <person name="Burger G."/>
            <person name="Gray M.W."/>
            <person name="Holland P.W.H."/>
            <person name="King N."/>
            <person name="Lang F.B.F."/>
            <person name="Roger A.J."/>
            <person name="Ruiz-Trillo I."/>
            <person name="Lander E."/>
            <person name="Nusbaum C."/>
        </authorList>
    </citation>
    <scope>NUCLEOTIDE SEQUENCE [LARGE SCALE GENOMIC DNA]</scope>
    <source>
        <strain evidence="5 6">DAOM BR117</strain>
    </source>
</reference>
<evidence type="ECO:0000256" key="3">
    <source>
        <dbReference type="SAM" id="MobiDB-lite"/>
    </source>
</evidence>
<evidence type="ECO:0000313" key="5">
    <source>
        <dbReference type="EMBL" id="KND00161.1"/>
    </source>
</evidence>
<feature type="compositionally biased region" description="Basic and acidic residues" evidence="3">
    <location>
        <begin position="47"/>
        <end position="62"/>
    </location>
</feature>
<evidence type="ECO:0000256" key="1">
    <source>
        <dbReference type="ARBA" id="ARBA00022737"/>
    </source>
</evidence>
<dbReference type="Proteomes" id="UP000053201">
    <property type="component" value="Unassembled WGS sequence"/>
</dbReference>
<evidence type="ECO:0000256" key="2">
    <source>
        <dbReference type="PROSITE-ProRule" id="PRU00117"/>
    </source>
</evidence>
<dbReference type="InParanoid" id="A0A0L0HFB8"/>
<dbReference type="PANTHER" id="PTHR10288">
    <property type="entry name" value="KH DOMAIN CONTAINING RNA BINDING PROTEIN"/>
    <property type="match status" value="1"/>
</dbReference>
<feature type="compositionally biased region" description="Basic and acidic residues" evidence="3">
    <location>
        <begin position="280"/>
        <end position="292"/>
    </location>
</feature>
<dbReference type="AlphaFoldDB" id="A0A0L0HFB8"/>
<feature type="domain" description="K Homology" evidence="4">
    <location>
        <begin position="332"/>
        <end position="402"/>
    </location>
</feature>
<dbReference type="InterPro" id="IPR004087">
    <property type="entry name" value="KH_dom"/>
</dbReference>
<dbReference type="eggNOG" id="KOG2190">
    <property type="taxonomic scope" value="Eukaryota"/>
</dbReference>
<evidence type="ECO:0000313" key="6">
    <source>
        <dbReference type="Proteomes" id="UP000053201"/>
    </source>
</evidence>
<dbReference type="RefSeq" id="XP_016608200.1">
    <property type="nucleotide sequence ID" value="XM_016752736.1"/>
</dbReference>
<dbReference type="OrthoDB" id="442947at2759"/>
<dbReference type="CDD" id="cd22456">
    <property type="entry name" value="KH-I_Rnc1_rpt2"/>
    <property type="match status" value="1"/>
</dbReference>
<feature type="domain" description="K Homology" evidence="4">
    <location>
        <begin position="182"/>
        <end position="253"/>
    </location>
</feature>
<gene>
    <name evidence="5" type="ORF">SPPG_04502</name>
</gene>
<dbReference type="Pfam" id="PF00013">
    <property type="entry name" value="KH_1"/>
    <property type="match status" value="3"/>
</dbReference>
<dbReference type="PROSITE" id="PS50084">
    <property type="entry name" value="KH_TYPE_1"/>
    <property type="match status" value="3"/>
</dbReference>
<feature type="region of interest" description="Disordered" evidence="3">
    <location>
        <begin position="1"/>
        <end position="98"/>
    </location>
</feature>
<dbReference type="SUPFAM" id="SSF54791">
    <property type="entry name" value="Eukaryotic type KH-domain (KH-domain type I)"/>
    <property type="match status" value="3"/>
</dbReference>
<proteinExistence type="predicted"/>
<evidence type="ECO:0000259" key="4">
    <source>
        <dbReference type="SMART" id="SM00322"/>
    </source>
</evidence>
<dbReference type="SMART" id="SM00322">
    <property type="entry name" value="KH"/>
    <property type="match status" value="3"/>
</dbReference>
<dbReference type="EMBL" id="KQ257456">
    <property type="protein sequence ID" value="KND00161.1"/>
    <property type="molecule type" value="Genomic_DNA"/>
</dbReference>
<name>A0A0L0HFB8_SPIPD</name>
<keyword evidence="6" id="KW-1185">Reference proteome</keyword>
<feature type="compositionally biased region" description="Polar residues" evidence="3">
    <location>
        <begin position="315"/>
        <end position="337"/>
    </location>
</feature>
<organism evidence="5 6">
    <name type="scientific">Spizellomyces punctatus (strain DAOM BR117)</name>
    <dbReference type="NCBI Taxonomy" id="645134"/>
    <lineage>
        <taxon>Eukaryota</taxon>
        <taxon>Fungi</taxon>
        <taxon>Fungi incertae sedis</taxon>
        <taxon>Chytridiomycota</taxon>
        <taxon>Chytridiomycota incertae sedis</taxon>
        <taxon>Chytridiomycetes</taxon>
        <taxon>Spizellomycetales</taxon>
        <taxon>Spizellomycetaceae</taxon>
        <taxon>Spizellomyces</taxon>
    </lineage>
</organism>
<dbReference type="GO" id="GO:0003723">
    <property type="term" value="F:RNA binding"/>
    <property type="evidence" value="ECO:0007669"/>
    <property type="project" value="UniProtKB-UniRule"/>
</dbReference>
<feature type="domain" description="K Homology" evidence="4">
    <location>
        <begin position="96"/>
        <end position="166"/>
    </location>
</feature>
<dbReference type="VEuPathDB" id="FungiDB:SPPG_04502"/>
<feature type="compositionally biased region" description="Basic and acidic residues" evidence="3">
    <location>
        <begin position="78"/>
        <end position="91"/>
    </location>
</feature>
<dbReference type="InterPro" id="IPR036612">
    <property type="entry name" value="KH_dom_type_1_sf"/>
</dbReference>
<protein>
    <recommendedName>
        <fullName evidence="4">K Homology domain-containing protein</fullName>
    </recommendedName>
</protein>
<accession>A0A0L0HFB8</accession>
<sequence>MASLKARRSSPYDDDPMVRLTGLSLDPDFPPHHHAVPPSSSPIPHAPADEQDHVQKRVRDAEEAGPTSPGAEEDFDQERDRYREEDTRPSQDDQEPYLTLRALVSTREAGVIIGKGGKNVAEVREVTGVKAGVSKVVHGVHERILTVSGPLESVAKAYYLVAKHLLENPIENTRQREPAHPDYTTIRLLVAHQLMGSIIGKGGSRIRDIQEESGARIVVSKEMLPQSTERVIEIYGLVDSIQIAVYQISECILNDIERATGTILYSPENRSGRSRGPGRYVDDELSPRGDRRGGRRGSIGEGTGPTARRTHTRGDSQGNGVQLISNGSAGGDQRTQTLGIPADMVGCIIGKGGSFINQIRRSSGAKLRIDELQDGQTSRMVTITGTDAATKKALGMIYNQLEAEKQRRLGLENGDDEDHQDYE</sequence>